<proteinExistence type="predicted"/>
<dbReference type="Proteomes" id="UP000239560">
    <property type="component" value="Unassembled WGS sequence"/>
</dbReference>
<feature type="compositionally biased region" description="Basic and acidic residues" evidence="1">
    <location>
        <begin position="98"/>
        <end position="108"/>
    </location>
</feature>
<reference evidence="2 3" key="1">
    <citation type="journal article" date="2018" name="Elife">
        <title>Functional genomics of lipid metabolism in the oleaginous yeast Rhodosporidium toruloides.</title>
        <authorList>
            <person name="Coradetti S.T."/>
            <person name="Pinel D."/>
            <person name="Geiselman G."/>
            <person name="Ito M."/>
            <person name="Mondo S."/>
            <person name="Reilly M.C."/>
            <person name="Cheng Y.F."/>
            <person name="Bauer S."/>
            <person name="Grigoriev I."/>
            <person name="Gladden J.M."/>
            <person name="Simmons B.A."/>
            <person name="Brem R."/>
            <person name="Arkin A.P."/>
            <person name="Skerker J.M."/>
        </authorList>
    </citation>
    <scope>NUCLEOTIDE SEQUENCE [LARGE SCALE GENOMIC DNA]</scope>
    <source>
        <strain evidence="2 3">NBRC 0880</strain>
    </source>
</reference>
<evidence type="ECO:0000256" key="1">
    <source>
        <dbReference type="SAM" id="MobiDB-lite"/>
    </source>
</evidence>
<accession>A0A2T0A896</accession>
<name>A0A2T0A896_RHOTO</name>
<evidence type="ECO:0000313" key="2">
    <source>
        <dbReference type="EMBL" id="PRQ74230.1"/>
    </source>
</evidence>
<gene>
    <name evidence="2" type="ORF">AAT19DRAFT_14583</name>
</gene>
<evidence type="ECO:0000313" key="3">
    <source>
        <dbReference type="Proteomes" id="UP000239560"/>
    </source>
</evidence>
<feature type="region of interest" description="Disordered" evidence="1">
    <location>
        <begin position="83"/>
        <end position="161"/>
    </location>
</feature>
<comment type="caution">
    <text evidence="2">The sequence shown here is derived from an EMBL/GenBank/DDBJ whole genome shotgun (WGS) entry which is preliminary data.</text>
</comment>
<dbReference type="AlphaFoldDB" id="A0A2T0A896"/>
<dbReference type="EMBL" id="LCTV02000006">
    <property type="protein sequence ID" value="PRQ74230.1"/>
    <property type="molecule type" value="Genomic_DNA"/>
</dbReference>
<protein>
    <submittedName>
        <fullName evidence="2">Uncharacterized protein</fullName>
    </submittedName>
</protein>
<sequence>MHCEIGGSVLSVAKALGTLHATSEAIRARKQQDSPHGGRYDAAHRFAARSEDLAVVLTISECRSTKQNGGQASKSAQAVLLLLPQRHSSPSRLRRPLRPSDHITEHAVHPSGSPAAHQSTRSTCDARGRKAGRARPQGAVQRVERLSRVSSAGRERDECSQ</sequence>
<organism evidence="2 3">
    <name type="scientific">Rhodotorula toruloides</name>
    <name type="common">Yeast</name>
    <name type="synonym">Rhodosporidium toruloides</name>
    <dbReference type="NCBI Taxonomy" id="5286"/>
    <lineage>
        <taxon>Eukaryota</taxon>
        <taxon>Fungi</taxon>
        <taxon>Dikarya</taxon>
        <taxon>Basidiomycota</taxon>
        <taxon>Pucciniomycotina</taxon>
        <taxon>Microbotryomycetes</taxon>
        <taxon>Sporidiobolales</taxon>
        <taxon>Sporidiobolaceae</taxon>
        <taxon>Rhodotorula</taxon>
    </lineage>
</organism>
<feature type="compositionally biased region" description="Basic and acidic residues" evidence="1">
    <location>
        <begin position="142"/>
        <end position="161"/>
    </location>
</feature>